<dbReference type="Proteomes" id="UP000053279">
    <property type="component" value="Unassembled WGS sequence"/>
</dbReference>
<proteinExistence type="predicted"/>
<dbReference type="EMBL" id="APJZ01000002">
    <property type="protein sequence ID" value="EOD42591.1"/>
    <property type="molecule type" value="Genomic_DNA"/>
</dbReference>
<protein>
    <submittedName>
        <fullName evidence="1">Putative membrane or secreted protein</fullName>
    </submittedName>
</protein>
<evidence type="ECO:0000313" key="2">
    <source>
        <dbReference type="Proteomes" id="UP000053279"/>
    </source>
</evidence>
<gene>
    <name evidence="1" type="ORF">Nst1_321</name>
</gene>
<evidence type="ECO:0000313" key="1">
    <source>
        <dbReference type="EMBL" id="EOD42591.1"/>
    </source>
</evidence>
<dbReference type="AlphaFoldDB" id="R1G3B6"/>
<reference evidence="1 2" key="1">
    <citation type="submission" date="2013-02" db="EMBL/GenBank/DDBJ databases">
        <title>Insights into archaeal evolution and symbiosis from the genomes of a Nanoarchaeon and its crenarchaeal host from Yellowstone National Park.</title>
        <authorList>
            <person name="Podar M."/>
            <person name="Makarova K.S."/>
            <person name="Graham D.E."/>
            <person name="Wolf Y.I."/>
            <person name="Koonin E.V."/>
            <person name="Reysenbach A.-L."/>
        </authorList>
    </citation>
    <scope>NUCLEOTIDE SEQUENCE [LARGE SCALE GENOMIC DNA]</scope>
</reference>
<keyword evidence="2" id="KW-1185">Reference proteome</keyword>
<accession>R1G3B6</accession>
<comment type="caution">
    <text evidence="1">The sequence shown here is derived from an EMBL/GenBank/DDBJ whole genome shotgun (WGS) entry which is preliminary data.</text>
</comment>
<sequence length="709" mass="84062">MYRGYIINNINNYNQINYYNNYINNILNSIESKYYLLSLNVSIPLSMYYQCLQNSQIYYNLILENAYNDFCTSFPIYYPLNISFLTNYSGVLNNTNNTYLDPNVGIFFYANFLNFNISNNQPQYVLINVSNPSNQQLINYPVFITSTDIFYWLQNGYNLSVKDLNGNNYYFCYLNNNLNCNSFNNNAYGIWVDLNISPYGYVILNISPINGINSYSVDGKEIFPVYDNFSYQNYQQFSQYWTNNTPITISYINYGDHIYSTQDNSFEITYKNSIPKGNYLILFNIQNNGYYNAYIQLGDNCNINLPSFGNPNSLYVYYCYNNDNNDNLQIYGQNIYAYYINLIPYNVMPNIKVIYQPNFTYNYKFIMGPNLTYDFSQYNDLGSSNSNNNFTIYNNNLAYFSYLTDMGNNYYSIPSSYLNIYNLYLFIGFSFYTSEYESYNLTPYVYNDSLALLYLYNSTNLSIKDIIFSNTYWYVFNTEKYYNSNNMIFWNTSQSNYGFVLDSTNIYNKIFNLNNLYNGYLYYYYENGITLMRRYQICTTTTTCMIGSCIQITTCNTYYLDSILYTNYNPIINISYVSSFDNYNNLYFLNATLNDNYNYQNYYFYLYSNPNLDKQTALYLAFSTQIPYIEINYIKPINVINLNNLINLSKDYQKAYFYFNNLNITIFNGKIYQGNIVNNYTYSENFNIYVLNTTMVNTLYKDQLTIYIK</sequence>
<organism evidence="1 2">
    <name type="scientific">Nanobsidianus stetteri</name>
    <dbReference type="NCBI Taxonomy" id="1294122"/>
    <lineage>
        <taxon>Archaea</taxon>
        <taxon>Nanobdellota</taxon>
        <taxon>Candidatus Nanoarchaeia</taxon>
        <taxon>Nanoarchaeales</taxon>
        <taxon>Nanopusillaceae</taxon>
        <taxon>Candidatus Nanobsidianus</taxon>
    </lineage>
</organism>
<name>R1G3B6_NANST</name>